<proteinExistence type="predicted"/>
<dbReference type="GO" id="GO:0016491">
    <property type="term" value="F:oxidoreductase activity"/>
    <property type="evidence" value="ECO:0007669"/>
    <property type="project" value="UniProtKB-KW"/>
</dbReference>
<sequence>MAPIVALLGLNGTVGSNLLPYLIKAHKKGSLKLVILHRSGSDLSKIPSDVGIEKRVVELRDGEVEKIQAAVKDLEVIISTIATQSVSAQNYLLEALSGSSALKTFIPSDFGAPWDKQEIEIPGLAALKAKERVTEKAKELKVPITEIKVGLFDLFFFGYKALGVDVKGNKIQYFHQSLKNPLHLTSLAYLGHAVTELVTNVDQLAQLPGTTPNIYDFAPTGQEIVDILTKIHGKSTEQIGISDKDNEEQLQGPRAIGAAIFKKWGDNNWGAIPKTEVDGWVGKEFADVVKEWTDKA</sequence>
<dbReference type="Gene3D" id="3.90.25.10">
    <property type="entry name" value="UDP-galactose 4-epimerase, domain 1"/>
    <property type="match status" value="1"/>
</dbReference>
<accession>Q55XK9</accession>
<evidence type="ECO:0000313" key="5">
    <source>
        <dbReference type="Proteomes" id="UP000002149"/>
    </source>
</evidence>
<reference evidence="4 5" key="1">
    <citation type="journal article" date="2005" name="Science">
        <title>The genome of the basidiomycetous yeast and human pathogen Cryptococcus neoformans.</title>
        <authorList>
            <person name="Loftus B.J."/>
            <person name="Fung E."/>
            <person name="Roncaglia P."/>
            <person name="Rowley D."/>
            <person name="Amedeo P."/>
            <person name="Bruno D."/>
            <person name="Vamathevan J."/>
            <person name="Miranda M."/>
            <person name="Anderson I.J."/>
            <person name="Fraser J.A."/>
            <person name="Allen J.E."/>
            <person name="Bosdet I.E."/>
            <person name="Brent M.R."/>
            <person name="Chiu R."/>
            <person name="Doering T.L."/>
            <person name="Donlin M.J."/>
            <person name="D'Souza C.A."/>
            <person name="Fox D.S."/>
            <person name="Grinberg V."/>
            <person name="Fu J."/>
            <person name="Fukushima M."/>
            <person name="Haas B.J."/>
            <person name="Huang J.C."/>
            <person name="Janbon G."/>
            <person name="Jones S.J."/>
            <person name="Koo H.L."/>
            <person name="Krzywinski M.I."/>
            <person name="Kwon-Chung J.K."/>
            <person name="Lengeler K.B."/>
            <person name="Maiti R."/>
            <person name="Marra M.A."/>
            <person name="Marra R.E."/>
            <person name="Mathewson C.A."/>
            <person name="Mitchell T.G."/>
            <person name="Pertea M."/>
            <person name="Riggs F.R."/>
            <person name="Salzberg S.L."/>
            <person name="Schein J.E."/>
            <person name="Shvartsbeyn A."/>
            <person name="Shin H."/>
            <person name="Shumway M."/>
            <person name="Specht C.A."/>
            <person name="Suh B.B."/>
            <person name="Tenney A."/>
            <person name="Utterback T.R."/>
            <person name="Wickes B.L."/>
            <person name="Wortman J.R."/>
            <person name="Wye N.H."/>
            <person name="Kronstad J.W."/>
            <person name="Lodge J.K."/>
            <person name="Heitman J."/>
            <person name="Davis R.W."/>
            <person name="Fraser C.M."/>
            <person name="Hyman R.W."/>
        </authorList>
    </citation>
    <scope>NUCLEOTIDE SEQUENCE [LARGE SCALE GENOMIC DNA]</scope>
    <source>
        <strain evidence="5">JEC21 / ATCC MYA-565</strain>
    </source>
</reference>
<evidence type="ECO:0000313" key="4">
    <source>
        <dbReference type="EMBL" id="AAW41838.1"/>
    </source>
</evidence>
<accession>Q5KMC6</accession>
<gene>
    <name evidence="4" type="ordered locus">CNB02160</name>
</gene>
<evidence type="ECO:0000256" key="1">
    <source>
        <dbReference type="ARBA" id="ARBA00022857"/>
    </source>
</evidence>
<dbReference type="PANTHER" id="PTHR47706">
    <property type="entry name" value="NMRA-LIKE FAMILY PROTEIN"/>
    <property type="match status" value="1"/>
</dbReference>
<dbReference type="InParanoid" id="Q5KMC6"/>
<dbReference type="InterPro" id="IPR008030">
    <property type="entry name" value="NmrA-like"/>
</dbReference>
<dbReference type="PANTHER" id="PTHR47706:SF9">
    <property type="entry name" value="NMRA-LIKE DOMAIN-CONTAINING PROTEIN-RELATED"/>
    <property type="match status" value="1"/>
</dbReference>
<dbReference type="Pfam" id="PF05368">
    <property type="entry name" value="NmrA"/>
    <property type="match status" value="1"/>
</dbReference>
<dbReference type="InterPro" id="IPR051609">
    <property type="entry name" value="NmrA/Isoflavone_reductase-like"/>
</dbReference>
<dbReference type="PaxDb" id="214684-Q5KMC6"/>
<dbReference type="SUPFAM" id="SSF51735">
    <property type="entry name" value="NAD(P)-binding Rossmann-fold domains"/>
    <property type="match status" value="1"/>
</dbReference>
<organism evidence="4 5">
    <name type="scientific">Cryptococcus deneoformans (strain JEC21 / ATCC MYA-565)</name>
    <name type="common">Cryptococcus neoformans var. neoformans serotype D</name>
    <dbReference type="NCBI Taxonomy" id="214684"/>
    <lineage>
        <taxon>Eukaryota</taxon>
        <taxon>Fungi</taxon>
        <taxon>Dikarya</taxon>
        <taxon>Basidiomycota</taxon>
        <taxon>Agaricomycotina</taxon>
        <taxon>Tremellomycetes</taxon>
        <taxon>Tremellales</taxon>
        <taxon>Cryptococcaceae</taxon>
        <taxon>Cryptococcus</taxon>
        <taxon>Cryptococcus neoformans species complex</taxon>
    </lineage>
</organism>
<keyword evidence="1" id="KW-0521">NADP</keyword>
<dbReference type="VEuPathDB" id="FungiDB:CNB02160"/>
<evidence type="ECO:0000259" key="3">
    <source>
        <dbReference type="Pfam" id="PF05368"/>
    </source>
</evidence>
<protein>
    <submittedName>
        <fullName evidence="4">Expressed protein</fullName>
    </submittedName>
</protein>
<keyword evidence="2" id="KW-0560">Oxidoreductase</keyword>
<dbReference type="HOGENOM" id="CLU_940141_0_0_1"/>
<keyword evidence="5" id="KW-1185">Reference proteome</keyword>
<dbReference type="Gene3D" id="3.40.50.720">
    <property type="entry name" value="NAD(P)-binding Rossmann-like Domain"/>
    <property type="match status" value="1"/>
</dbReference>
<dbReference type="eggNOG" id="ENOG502SAIY">
    <property type="taxonomic scope" value="Eukaryota"/>
</dbReference>
<evidence type="ECO:0000256" key="2">
    <source>
        <dbReference type="ARBA" id="ARBA00023002"/>
    </source>
</evidence>
<dbReference type="OMA" id="FWEVEGY"/>
<dbReference type="KEGG" id="cne:CNB02160"/>
<dbReference type="Proteomes" id="UP000002149">
    <property type="component" value="Chromosome 2"/>
</dbReference>
<dbReference type="GeneID" id="3255614"/>
<dbReference type="RefSeq" id="XP_569145.1">
    <property type="nucleotide sequence ID" value="XM_569145.2"/>
</dbReference>
<dbReference type="STRING" id="214684.Q5KMC6"/>
<dbReference type="AlphaFoldDB" id="Q5KMC6"/>
<name>Q5KMC6_CRYD1</name>
<dbReference type="OrthoDB" id="5283654at2759"/>
<dbReference type="InterPro" id="IPR036291">
    <property type="entry name" value="NAD(P)-bd_dom_sf"/>
</dbReference>
<dbReference type="EMBL" id="AE017342">
    <property type="protein sequence ID" value="AAW41838.1"/>
    <property type="molecule type" value="Genomic_DNA"/>
</dbReference>
<feature type="domain" description="NmrA-like" evidence="3">
    <location>
        <begin position="6"/>
        <end position="238"/>
    </location>
</feature>